<dbReference type="Proteomes" id="UP000214684">
    <property type="component" value="Unassembled WGS sequence"/>
</dbReference>
<protein>
    <recommendedName>
        <fullName evidence="3">DUF5071 domain-containing protein</fullName>
    </recommendedName>
</protein>
<comment type="caution">
    <text evidence="1">The sequence shown here is derived from an EMBL/GenBank/DDBJ whole genome shotgun (WGS) entry which is preliminary data.</text>
</comment>
<evidence type="ECO:0000313" key="2">
    <source>
        <dbReference type="Proteomes" id="UP000214684"/>
    </source>
</evidence>
<organism evidence="1 2">
    <name type="scientific">Flavobacterium araucananum</name>
    <dbReference type="NCBI Taxonomy" id="946678"/>
    <lineage>
        <taxon>Bacteria</taxon>
        <taxon>Pseudomonadati</taxon>
        <taxon>Bacteroidota</taxon>
        <taxon>Flavobacteriia</taxon>
        <taxon>Flavobacteriales</taxon>
        <taxon>Flavobacteriaceae</taxon>
        <taxon>Flavobacterium</taxon>
    </lineage>
</organism>
<dbReference type="EMBL" id="MUGS01000015">
    <property type="protein sequence ID" value="OXG06541.1"/>
    <property type="molecule type" value="Genomic_DNA"/>
</dbReference>
<keyword evidence="2" id="KW-1185">Reference proteome</keyword>
<dbReference type="AlphaFoldDB" id="A0A227P9E2"/>
<name>A0A227P9E2_9FLAO</name>
<evidence type="ECO:0000313" key="1">
    <source>
        <dbReference type="EMBL" id="OXG06541.1"/>
    </source>
</evidence>
<accession>A0A227P9E2</accession>
<sequence length="181" mass="22124">MIKVTEKDWEIFHENFRISREELLPIFPYKANFKELKQLLLESKNDSVFNRRFNAILWRFPISMSESDFIKLLHFFLLEYWHHDHEQIITSLQQYYNNDKNSINYLIKIISELPDFYKHDEDLKYPFIRKIIYAIGAQPEPYNIEALETLLQTDDEEIKKLVLHQIEKRKELGRWEAEDNE</sequence>
<dbReference type="OrthoDB" id="1347117at2"/>
<evidence type="ECO:0008006" key="3">
    <source>
        <dbReference type="Google" id="ProtNLM"/>
    </source>
</evidence>
<proteinExistence type="predicted"/>
<gene>
    <name evidence="1" type="ORF">B0A64_10555</name>
</gene>
<dbReference type="RefSeq" id="WP_089479483.1">
    <property type="nucleotide sequence ID" value="NZ_MUGS01000015.1"/>
</dbReference>
<reference evidence="1 2" key="1">
    <citation type="submission" date="2016-11" db="EMBL/GenBank/DDBJ databases">
        <title>Whole genomes of Flavobacteriaceae.</title>
        <authorList>
            <person name="Stine C."/>
            <person name="Li C."/>
            <person name="Tadesse D."/>
        </authorList>
    </citation>
    <scope>NUCLEOTIDE SEQUENCE [LARGE SCALE GENOMIC DNA]</scope>
    <source>
        <strain evidence="1 2">DSM 24704</strain>
    </source>
</reference>